<comment type="caution">
    <text evidence="1">The sequence shown here is derived from an EMBL/GenBank/DDBJ whole genome shotgun (WGS) entry which is preliminary data.</text>
</comment>
<evidence type="ECO:0000313" key="2">
    <source>
        <dbReference type="Proteomes" id="UP000536835"/>
    </source>
</evidence>
<accession>A0A7Y3W654</accession>
<dbReference type="RefSeq" id="WP_173200686.1">
    <property type="nucleotide sequence ID" value="NZ_JABFCX010000003.1"/>
</dbReference>
<dbReference type="Pfam" id="PF06748">
    <property type="entry name" value="DUF1217"/>
    <property type="match status" value="1"/>
</dbReference>
<evidence type="ECO:0000313" key="1">
    <source>
        <dbReference type="EMBL" id="NNU17349.1"/>
    </source>
</evidence>
<proteinExistence type="predicted"/>
<keyword evidence="2" id="KW-1185">Reference proteome</keyword>
<dbReference type="Proteomes" id="UP000536835">
    <property type="component" value="Unassembled WGS sequence"/>
</dbReference>
<sequence length="247" mass="27713">MISTVLATELLNRRLVQAETQAPPPQVRRETDYFRANIGEVETPEDLLADFRLYRYVMTAYDLEGALDAKAIIGRVLEEGSDDRSDLANRLNDAKYRELTDALGFSVAGNLKLQLPDFLDKVASRYQRVQLEIEAGETNNGARLSAYFDRKIGEVSSWFEVLADPPLRDVMFTALSLPQELQGADIDKLAERFEKAIPLQDLKDEARREQFLYRFAINNDIVQTQVASGSAAVRLLAASAPQTNLTL</sequence>
<organism evidence="1 2">
    <name type="scientific">Parvularcula mediterranea</name>
    <dbReference type="NCBI Taxonomy" id="2732508"/>
    <lineage>
        <taxon>Bacteria</taxon>
        <taxon>Pseudomonadati</taxon>
        <taxon>Pseudomonadota</taxon>
        <taxon>Alphaproteobacteria</taxon>
        <taxon>Parvularculales</taxon>
        <taxon>Parvularculaceae</taxon>
        <taxon>Parvularcula</taxon>
    </lineage>
</organism>
<reference evidence="1 2" key="1">
    <citation type="submission" date="2020-05" db="EMBL/GenBank/DDBJ databases">
        <title>Parvularcula mediterraneae sp. nov., isolated from polypropylene straw from shallow seawater of the seashore of Laganas in Zakynthos island, Greece.</title>
        <authorList>
            <person name="Szabo I."/>
            <person name="Al-Omari J."/>
            <person name="Rado J."/>
            <person name="Szerdahelyi G.S."/>
        </authorList>
    </citation>
    <scope>NUCLEOTIDE SEQUENCE [LARGE SCALE GENOMIC DNA]</scope>
    <source>
        <strain evidence="1 2">ZS-1/3</strain>
    </source>
</reference>
<dbReference type="Gene3D" id="1.10.3700.10">
    <property type="entry name" value="AGR C 984p-like"/>
    <property type="match status" value="1"/>
</dbReference>
<dbReference type="EMBL" id="JABFCX010000003">
    <property type="protein sequence ID" value="NNU17349.1"/>
    <property type="molecule type" value="Genomic_DNA"/>
</dbReference>
<dbReference type="InterPro" id="IPR023157">
    <property type="entry name" value="AGR-C-984p-like_sf"/>
</dbReference>
<name>A0A7Y3W654_9PROT</name>
<dbReference type="SUPFAM" id="SSF158837">
    <property type="entry name" value="AGR C 984p-like"/>
    <property type="match status" value="1"/>
</dbReference>
<protein>
    <submittedName>
        <fullName evidence="1">DUF1217 domain-containing protein</fullName>
    </submittedName>
</protein>
<dbReference type="InterPro" id="IPR010626">
    <property type="entry name" value="DUF1217"/>
</dbReference>
<dbReference type="AlphaFoldDB" id="A0A7Y3W654"/>
<gene>
    <name evidence="1" type="ORF">HK107_13540</name>
</gene>